<dbReference type="EMBL" id="CAJNRE010010581">
    <property type="protein sequence ID" value="CAF2092914.1"/>
    <property type="molecule type" value="Genomic_DNA"/>
</dbReference>
<sequence length="163" mass="17509">MRSIIVVCLLSVVAIQVNGQDISGIASSVFNNLLSSVVSQWGNMSSEDMTAFVDKLTQPGGLSHIWNAMDEHCGSHFDCGPEACCLEPNHSGKRAFTDSINLHTSSYCAPLKQLEQTCSFHHSGERTSKFSCPCGKGLKCVSGGSFSIHPLITLQKNSVCKTV</sequence>
<evidence type="ECO:0000313" key="3">
    <source>
        <dbReference type="EMBL" id="CAF1490790.1"/>
    </source>
</evidence>
<feature type="signal peptide" evidence="1">
    <location>
        <begin position="1"/>
        <end position="19"/>
    </location>
</feature>
<keyword evidence="1" id="KW-0732">Signal</keyword>
<evidence type="ECO:0000256" key="1">
    <source>
        <dbReference type="SAM" id="SignalP"/>
    </source>
</evidence>
<protein>
    <submittedName>
        <fullName evidence="4">Uncharacterized protein</fullName>
    </submittedName>
</protein>
<dbReference type="Proteomes" id="UP000663855">
    <property type="component" value="Unassembled WGS sequence"/>
</dbReference>
<evidence type="ECO:0000313" key="2">
    <source>
        <dbReference type="EMBL" id="CAF1247948.1"/>
    </source>
</evidence>
<name>A0A816TAE3_9BILA</name>
<dbReference type="EMBL" id="CAJNOW010000136">
    <property type="protein sequence ID" value="CAF1247948.1"/>
    <property type="molecule type" value="Genomic_DNA"/>
</dbReference>
<dbReference type="AlphaFoldDB" id="A0A816TAE3"/>
<gene>
    <name evidence="3" type="ORF">CJN711_LOCUS26697</name>
    <name evidence="2" type="ORF">KQP761_LOCUS2133</name>
    <name evidence="4" type="ORF">MBJ925_LOCUS20856</name>
</gene>
<dbReference type="EMBL" id="CAJNOV010012552">
    <property type="protein sequence ID" value="CAF1490790.1"/>
    <property type="molecule type" value="Genomic_DNA"/>
</dbReference>
<feature type="chain" id="PRO_5036230646" evidence="1">
    <location>
        <begin position="20"/>
        <end position="163"/>
    </location>
</feature>
<dbReference type="OrthoDB" id="9972630at2759"/>
<dbReference type="Gene3D" id="2.10.80.10">
    <property type="entry name" value="Lipase, subunit A"/>
    <property type="match status" value="1"/>
</dbReference>
<organism evidence="4 5">
    <name type="scientific">Rotaria magnacalcarata</name>
    <dbReference type="NCBI Taxonomy" id="392030"/>
    <lineage>
        <taxon>Eukaryota</taxon>
        <taxon>Metazoa</taxon>
        <taxon>Spiralia</taxon>
        <taxon>Gnathifera</taxon>
        <taxon>Rotifera</taxon>
        <taxon>Eurotatoria</taxon>
        <taxon>Bdelloidea</taxon>
        <taxon>Philodinida</taxon>
        <taxon>Philodinidae</taxon>
        <taxon>Rotaria</taxon>
    </lineage>
</organism>
<evidence type="ECO:0000313" key="4">
    <source>
        <dbReference type="EMBL" id="CAF2092914.1"/>
    </source>
</evidence>
<reference evidence="4" key="1">
    <citation type="submission" date="2021-02" db="EMBL/GenBank/DDBJ databases">
        <authorList>
            <person name="Nowell W R."/>
        </authorList>
    </citation>
    <scope>NUCLEOTIDE SEQUENCE</scope>
</reference>
<accession>A0A816TAE3</accession>
<proteinExistence type="predicted"/>
<evidence type="ECO:0000313" key="5">
    <source>
        <dbReference type="Proteomes" id="UP000663824"/>
    </source>
</evidence>
<dbReference type="Proteomes" id="UP000663824">
    <property type="component" value="Unassembled WGS sequence"/>
</dbReference>
<dbReference type="Proteomes" id="UP000663834">
    <property type="component" value="Unassembled WGS sequence"/>
</dbReference>
<comment type="caution">
    <text evidence="4">The sequence shown here is derived from an EMBL/GenBank/DDBJ whole genome shotgun (WGS) entry which is preliminary data.</text>
</comment>